<feature type="chain" id="PRO_5017953907" evidence="1">
    <location>
        <begin position="21"/>
        <end position="265"/>
    </location>
</feature>
<reference evidence="2 3" key="1">
    <citation type="submission" date="2018-11" db="EMBL/GenBank/DDBJ databases">
        <title>Flavobacterium sp. nov., YIM 102701-2 draft genome.</title>
        <authorList>
            <person name="Li G."/>
            <person name="Jiang Y."/>
        </authorList>
    </citation>
    <scope>NUCLEOTIDE SEQUENCE [LARGE SCALE GENOMIC DNA]</scope>
    <source>
        <strain evidence="2 3">YIM 102701-2</strain>
    </source>
</reference>
<organism evidence="2 3">
    <name type="scientific">Paenimyroides tangerinum</name>
    <dbReference type="NCBI Taxonomy" id="2488728"/>
    <lineage>
        <taxon>Bacteria</taxon>
        <taxon>Pseudomonadati</taxon>
        <taxon>Bacteroidota</taxon>
        <taxon>Flavobacteriia</taxon>
        <taxon>Flavobacteriales</taxon>
        <taxon>Flavobacteriaceae</taxon>
        <taxon>Paenimyroides</taxon>
    </lineage>
</organism>
<sequence>MKQKLYILISTILLSGAALGQSIRDTVFNDVILIKKTDVSTNGHFLVDIPIKPQKEPIIIFNDDFSIPAKLFFSRSSFLWEQNEIILITTDWVFEKEIREREKREGIHIKAHQNKIYHIKRRGGSGYEVDSLSVVMHDPRKPIKINFKNPELKENEVKYFFKECYGSTCCPEDPSWKFEKERNEMRNNFNNEHKVNTYKNAYREIKGKEGEHCDYYTLSDLTNKQRIEFLFPPKSYTEIDDVTQGFFVIILPSVINTENMKKLHH</sequence>
<accession>A0A3P3WJ09</accession>
<feature type="signal peptide" evidence="1">
    <location>
        <begin position="1"/>
        <end position="20"/>
    </location>
</feature>
<comment type="caution">
    <text evidence="2">The sequence shown here is derived from an EMBL/GenBank/DDBJ whole genome shotgun (WGS) entry which is preliminary data.</text>
</comment>
<keyword evidence="3" id="KW-1185">Reference proteome</keyword>
<protein>
    <submittedName>
        <fullName evidence="2">Uncharacterized protein</fullName>
    </submittedName>
</protein>
<dbReference type="OrthoDB" id="822112at2"/>
<dbReference type="AlphaFoldDB" id="A0A3P3WJ09"/>
<evidence type="ECO:0000256" key="1">
    <source>
        <dbReference type="SAM" id="SignalP"/>
    </source>
</evidence>
<dbReference type="RefSeq" id="WP_125016721.1">
    <property type="nucleotide sequence ID" value="NZ_RQVQ01000003.1"/>
</dbReference>
<keyword evidence="1" id="KW-0732">Signal</keyword>
<dbReference type="EMBL" id="RQVQ01000003">
    <property type="protein sequence ID" value="RRJ92733.1"/>
    <property type="molecule type" value="Genomic_DNA"/>
</dbReference>
<name>A0A3P3WJ09_9FLAO</name>
<dbReference type="Proteomes" id="UP000275719">
    <property type="component" value="Unassembled WGS sequence"/>
</dbReference>
<gene>
    <name evidence="2" type="ORF">EG240_01575</name>
</gene>
<evidence type="ECO:0000313" key="2">
    <source>
        <dbReference type="EMBL" id="RRJ92733.1"/>
    </source>
</evidence>
<proteinExistence type="predicted"/>
<evidence type="ECO:0000313" key="3">
    <source>
        <dbReference type="Proteomes" id="UP000275719"/>
    </source>
</evidence>